<dbReference type="AlphaFoldDB" id="A0A506Y2N9"/>
<dbReference type="Gene3D" id="3.40.50.150">
    <property type="entry name" value="Vaccinia Virus protein VP39"/>
    <property type="match status" value="1"/>
</dbReference>
<gene>
    <name evidence="1" type="ORF">FJ657_07415</name>
</gene>
<dbReference type="EMBL" id="VHQG01000002">
    <property type="protein sequence ID" value="TPW75697.1"/>
    <property type="molecule type" value="Genomic_DNA"/>
</dbReference>
<proteinExistence type="predicted"/>
<dbReference type="InterPro" id="IPR029063">
    <property type="entry name" value="SAM-dependent_MTases_sf"/>
</dbReference>
<comment type="caution">
    <text evidence="1">The sequence shown here is derived from an EMBL/GenBank/DDBJ whole genome shotgun (WGS) entry which is preliminary data.</text>
</comment>
<dbReference type="SUPFAM" id="SSF53335">
    <property type="entry name" value="S-adenosyl-L-methionine-dependent methyltransferases"/>
    <property type="match status" value="1"/>
</dbReference>
<keyword evidence="2" id="KW-1185">Reference proteome</keyword>
<evidence type="ECO:0000313" key="1">
    <source>
        <dbReference type="EMBL" id="TPW75697.1"/>
    </source>
</evidence>
<protein>
    <submittedName>
        <fullName evidence="1">Methyltransferase domain-containing protein</fullName>
    </submittedName>
</protein>
<dbReference type="GO" id="GO:0008168">
    <property type="term" value="F:methyltransferase activity"/>
    <property type="evidence" value="ECO:0007669"/>
    <property type="project" value="UniProtKB-KW"/>
</dbReference>
<name>A0A506Y2N9_9MICO</name>
<dbReference type="OrthoDB" id="5106431at2"/>
<evidence type="ECO:0000313" key="2">
    <source>
        <dbReference type="Proteomes" id="UP000316252"/>
    </source>
</evidence>
<accession>A0A506Y2N9</accession>
<keyword evidence="1" id="KW-0808">Transferase</keyword>
<dbReference type="RefSeq" id="WP_141163057.1">
    <property type="nucleotide sequence ID" value="NZ_VHQG01000002.1"/>
</dbReference>
<organism evidence="1 2">
    <name type="scientific">Schumannella soli</name>
    <dbReference type="NCBI Taxonomy" id="2590779"/>
    <lineage>
        <taxon>Bacteria</taxon>
        <taxon>Bacillati</taxon>
        <taxon>Actinomycetota</taxon>
        <taxon>Actinomycetes</taxon>
        <taxon>Micrococcales</taxon>
        <taxon>Microbacteriaceae</taxon>
        <taxon>Schumannella</taxon>
    </lineage>
</organism>
<dbReference type="GO" id="GO:0032259">
    <property type="term" value="P:methylation"/>
    <property type="evidence" value="ECO:0007669"/>
    <property type="project" value="UniProtKB-KW"/>
</dbReference>
<dbReference type="Proteomes" id="UP000316252">
    <property type="component" value="Unassembled WGS sequence"/>
</dbReference>
<sequence>MTTSHPALEPRYFARMAAALGDKARVLEHVRSGHVIDAGAGGGELAAMLARLPGVDVTALDLAEESLARLRDDGTFAVQQRELGADRDPLTARPASTIVFSAVLHEVYSYATAPWAAHERALAQARATLAPGGVVIIRDGVMPERPDEPAELHGRDDALVERYLALSPFAASETRLERTRPGVWSGTRHAVSEALCTLTWGAASLPREALERFELATLDGYATLLGRAGLRVIHREATTQPGYREHLDAAGWSADGPDGPWFPPTTGLWVALVD</sequence>
<reference evidence="1 2" key="1">
    <citation type="submission" date="2019-06" db="EMBL/GenBank/DDBJ databases">
        <authorList>
            <person name="Li F."/>
        </authorList>
    </citation>
    <scope>NUCLEOTIDE SEQUENCE [LARGE SCALE GENOMIC DNA]</scope>
    <source>
        <strain evidence="1 2">10F1D-1</strain>
    </source>
</reference>
<keyword evidence="1" id="KW-0489">Methyltransferase</keyword>
<dbReference type="Pfam" id="PF13489">
    <property type="entry name" value="Methyltransf_23"/>
    <property type="match status" value="1"/>
</dbReference>